<keyword evidence="3" id="KW-0804">Transcription</keyword>
<dbReference type="GO" id="GO:0043565">
    <property type="term" value="F:sequence-specific DNA binding"/>
    <property type="evidence" value="ECO:0007669"/>
    <property type="project" value="InterPro"/>
</dbReference>
<dbReference type="PROSITE" id="PS01124">
    <property type="entry name" value="HTH_ARAC_FAMILY_2"/>
    <property type="match status" value="1"/>
</dbReference>
<dbReference type="AlphaFoldDB" id="A0A8J7K6Y4"/>
<dbReference type="CDD" id="cd03136">
    <property type="entry name" value="GATase1_AraC_ArgR_like"/>
    <property type="match status" value="1"/>
</dbReference>
<dbReference type="PROSITE" id="PS00041">
    <property type="entry name" value="HTH_ARAC_FAMILY_1"/>
    <property type="match status" value="1"/>
</dbReference>
<keyword evidence="1" id="KW-0805">Transcription regulation</keyword>
<dbReference type="EMBL" id="JADEYS010000009">
    <property type="protein sequence ID" value="MBE9397646.1"/>
    <property type="molecule type" value="Genomic_DNA"/>
</dbReference>
<comment type="caution">
    <text evidence="5">The sequence shown here is derived from an EMBL/GenBank/DDBJ whole genome shotgun (WGS) entry which is preliminary data.</text>
</comment>
<dbReference type="SMART" id="SM00342">
    <property type="entry name" value="HTH_ARAC"/>
    <property type="match status" value="1"/>
</dbReference>
<dbReference type="InterPro" id="IPR018060">
    <property type="entry name" value="HTH_AraC"/>
</dbReference>
<evidence type="ECO:0000313" key="5">
    <source>
        <dbReference type="EMBL" id="MBE9397646.1"/>
    </source>
</evidence>
<name>A0A8J7K6Y4_9GAMM</name>
<evidence type="ECO:0000256" key="3">
    <source>
        <dbReference type="ARBA" id="ARBA00023163"/>
    </source>
</evidence>
<dbReference type="GO" id="GO:0003700">
    <property type="term" value="F:DNA-binding transcription factor activity"/>
    <property type="evidence" value="ECO:0007669"/>
    <property type="project" value="InterPro"/>
</dbReference>
<proteinExistence type="predicted"/>
<dbReference type="PANTHER" id="PTHR43130:SF3">
    <property type="entry name" value="HTH-TYPE TRANSCRIPTIONAL REGULATOR RV1931C"/>
    <property type="match status" value="1"/>
</dbReference>
<evidence type="ECO:0000313" key="6">
    <source>
        <dbReference type="Proteomes" id="UP000640333"/>
    </source>
</evidence>
<dbReference type="InterPro" id="IPR018062">
    <property type="entry name" value="HTH_AraC-typ_CS"/>
</dbReference>
<dbReference type="SUPFAM" id="SSF46689">
    <property type="entry name" value="Homeodomain-like"/>
    <property type="match status" value="2"/>
</dbReference>
<dbReference type="Gene3D" id="1.10.10.60">
    <property type="entry name" value="Homeodomain-like"/>
    <property type="match status" value="1"/>
</dbReference>
<dbReference type="PANTHER" id="PTHR43130">
    <property type="entry name" value="ARAC-FAMILY TRANSCRIPTIONAL REGULATOR"/>
    <property type="match status" value="1"/>
</dbReference>
<sequence length="349" mass="38720">MTCIKDKRHFSSLMRDTNSPFLANEDAPLNTTTVGFVLQEHFSMMAFTAAVDALITANLVRTTPLFSYQTLAVDSSPVTSDLGIGIAAQDTIRDFTNGRHKLPNILVVCGGYRCSTEQQPHLSQFLKDAQRHNVTIGSLWNGAIALAHAGLLDDQECALHPDNHAFMQEHFPRVRVSDQVIVSDQARLTSAGPASALEMMLSMIGQTQGTEVVRAIREILSCDQTSENSNTCLSRIGDDPCLPQNLRDIMELMAANIEEPMSMEELSAIIGISRRQLERLFQNHLDTSPSRYYLELRLTHARRLLMQSNEPVTNIALACGFVTSSHFSNCFKDYFGLSPSHARDKFKSA</sequence>
<evidence type="ECO:0000259" key="4">
    <source>
        <dbReference type="PROSITE" id="PS01124"/>
    </source>
</evidence>
<dbReference type="InterPro" id="IPR009057">
    <property type="entry name" value="Homeodomain-like_sf"/>
</dbReference>
<feature type="domain" description="HTH araC/xylS-type" evidence="4">
    <location>
        <begin position="247"/>
        <end position="345"/>
    </location>
</feature>
<evidence type="ECO:0000256" key="1">
    <source>
        <dbReference type="ARBA" id="ARBA00023015"/>
    </source>
</evidence>
<organism evidence="5 6">
    <name type="scientific">Pontibacterium sinense</name>
    <dbReference type="NCBI Taxonomy" id="2781979"/>
    <lineage>
        <taxon>Bacteria</taxon>
        <taxon>Pseudomonadati</taxon>
        <taxon>Pseudomonadota</taxon>
        <taxon>Gammaproteobacteria</taxon>
        <taxon>Oceanospirillales</taxon>
        <taxon>Oceanospirillaceae</taxon>
        <taxon>Pontibacterium</taxon>
    </lineage>
</organism>
<dbReference type="Gene3D" id="3.40.50.880">
    <property type="match status" value="1"/>
</dbReference>
<dbReference type="InterPro" id="IPR029062">
    <property type="entry name" value="Class_I_gatase-like"/>
</dbReference>
<dbReference type="PRINTS" id="PR00032">
    <property type="entry name" value="HTHARAC"/>
</dbReference>
<keyword evidence="2" id="KW-0238">DNA-binding</keyword>
<gene>
    <name evidence="5" type="ORF">IOQ59_10275</name>
</gene>
<keyword evidence="6" id="KW-1185">Reference proteome</keyword>
<dbReference type="SUPFAM" id="SSF52317">
    <property type="entry name" value="Class I glutamine amidotransferase-like"/>
    <property type="match status" value="1"/>
</dbReference>
<evidence type="ECO:0000256" key="2">
    <source>
        <dbReference type="ARBA" id="ARBA00023125"/>
    </source>
</evidence>
<dbReference type="Pfam" id="PF12833">
    <property type="entry name" value="HTH_18"/>
    <property type="match status" value="1"/>
</dbReference>
<dbReference type="InterPro" id="IPR052158">
    <property type="entry name" value="INH-QAR"/>
</dbReference>
<dbReference type="RefSeq" id="WP_193953201.1">
    <property type="nucleotide sequence ID" value="NZ_JADEYS010000009.1"/>
</dbReference>
<dbReference type="Pfam" id="PF01965">
    <property type="entry name" value="DJ-1_PfpI"/>
    <property type="match status" value="1"/>
</dbReference>
<dbReference type="InterPro" id="IPR002818">
    <property type="entry name" value="DJ-1/PfpI"/>
</dbReference>
<dbReference type="Proteomes" id="UP000640333">
    <property type="component" value="Unassembled WGS sequence"/>
</dbReference>
<reference evidence="5" key="1">
    <citation type="submission" date="2020-10" db="EMBL/GenBank/DDBJ databases">
        <title>Bacterium isolated from coastal waters sediment.</title>
        <authorList>
            <person name="Chen R.-J."/>
            <person name="Lu D.-C."/>
            <person name="Zhu K.-L."/>
            <person name="Du Z.-J."/>
        </authorList>
    </citation>
    <scope>NUCLEOTIDE SEQUENCE</scope>
    <source>
        <strain evidence="5">N1Y112</strain>
    </source>
</reference>
<protein>
    <submittedName>
        <fullName evidence="5">GlxA family transcriptional regulator</fullName>
    </submittedName>
</protein>
<accession>A0A8J7K6Y4</accession>
<dbReference type="InterPro" id="IPR020449">
    <property type="entry name" value="Tscrpt_reg_AraC-type_HTH"/>
</dbReference>